<dbReference type="AlphaFoldDB" id="A0A841AYE4"/>
<dbReference type="InterPro" id="IPR018958">
    <property type="entry name" value="Knr4/Smi1-like_dom"/>
</dbReference>
<organism evidence="3 4">
    <name type="scientific">Amycolatopsis umgeniensis</name>
    <dbReference type="NCBI Taxonomy" id="336628"/>
    <lineage>
        <taxon>Bacteria</taxon>
        <taxon>Bacillati</taxon>
        <taxon>Actinomycetota</taxon>
        <taxon>Actinomycetes</taxon>
        <taxon>Pseudonocardiales</taxon>
        <taxon>Pseudonocardiaceae</taxon>
        <taxon>Amycolatopsis</taxon>
    </lineage>
</organism>
<keyword evidence="4" id="KW-1185">Reference proteome</keyword>
<dbReference type="Gene3D" id="3.40.1580.10">
    <property type="entry name" value="SMI1/KNR4-like"/>
    <property type="match status" value="1"/>
</dbReference>
<reference evidence="3 4" key="1">
    <citation type="submission" date="2020-08" db="EMBL/GenBank/DDBJ databases">
        <title>Sequencing the genomes of 1000 actinobacteria strains.</title>
        <authorList>
            <person name="Klenk H.-P."/>
        </authorList>
    </citation>
    <scope>NUCLEOTIDE SEQUENCE [LARGE SCALE GENOMIC DNA]</scope>
    <source>
        <strain evidence="3 4">DSM 45272</strain>
    </source>
</reference>
<dbReference type="EMBL" id="JACHMX010000001">
    <property type="protein sequence ID" value="MBB5851415.1"/>
    <property type="molecule type" value="Genomic_DNA"/>
</dbReference>
<dbReference type="Pfam" id="PF09346">
    <property type="entry name" value="SMI1_KNR4"/>
    <property type="match status" value="1"/>
</dbReference>
<feature type="compositionally biased region" description="Low complexity" evidence="1">
    <location>
        <begin position="48"/>
        <end position="60"/>
    </location>
</feature>
<evidence type="ECO:0000313" key="3">
    <source>
        <dbReference type="EMBL" id="MBB5851415.1"/>
    </source>
</evidence>
<name>A0A841AYE4_9PSEU</name>
<evidence type="ECO:0000259" key="2">
    <source>
        <dbReference type="SMART" id="SM00860"/>
    </source>
</evidence>
<accession>A0A841AYE4</accession>
<proteinExistence type="predicted"/>
<dbReference type="RefSeq" id="WP_184893132.1">
    <property type="nucleotide sequence ID" value="NZ_JACHMX010000001.1"/>
</dbReference>
<feature type="region of interest" description="Disordered" evidence="1">
    <location>
        <begin position="34"/>
        <end position="65"/>
    </location>
</feature>
<evidence type="ECO:0000313" key="4">
    <source>
        <dbReference type="Proteomes" id="UP000580861"/>
    </source>
</evidence>
<gene>
    <name evidence="3" type="ORF">HDA45_001502</name>
</gene>
<dbReference type="Proteomes" id="UP000580861">
    <property type="component" value="Unassembled WGS sequence"/>
</dbReference>
<protein>
    <submittedName>
        <fullName evidence="3">Cell wall assembly regulator SMI1</fullName>
    </submittedName>
</protein>
<dbReference type="SMART" id="SM00860">
    <property type="entry name" value="SMI1_KNR4"/>
    <property type="match status" value="1"/>
</dbReference>
<comment type="caution">
    <text evidence="3">The sequence shown here is derived from an EMBL/GenBank/DDBJ whole genome shotgun (WGS) entry which is preliminary data.</text>
</comment>
<dbReference type="InterPro" id="IPR037883">
    <property type="entry name" value="Knr4/Smi1-like_sf"/>
</dbReference>
<evidence type="ECO:0000256" key="1">
    <source>
        <dbReference type="SAM" id="MobiDB-lite"/>
    </source>
</evidence>
<feature type="domain" description="Knr4/Smi1-like" evidence="2">
    <location>
        <begin position="121"/>
        <end position="247"/>
    </location>
</feature>
<sequence>MRKKWGRAAVIAAASVVIVLGLVFAVTVRSGHGKAAQWLSSEPPPWITPKTPATPSYSTAAPPPPTRRTLTIDSGCRLGQGPAALTPVPETTTRRVNAAWDRVERWLRANAPTTAASLRPPATIQRITETQRQAGVALPAELVASLLRHDGVTGIGESFSLPPFNHPASAETVASEAKSLCEVLKSAGDESVGYWWHGRFVPIAVSGGGDGLFLDQRTGTGRLGEWDHEGSVNFDRWPATLTDLLEQTATALETGGTVLGGYRAVVTGNRALDWDFPR</sequence>
<dbReference type="SUPFAM" id="SSF160631">
    <property type="entry name" value="SMI1/KNR4-like"/>
    <property type="match status" value="1"/>
</dbReference>